<comment type="caution">
    <text evidence="2">The sequence shown here is derived from an EMBL/GenBank/DDBJ whole genome shotgun (WGS) entry which is preliminary data.</text>
</comment>
<evidence type="ECO:0000256" key="1">
    <source>
        <dbReference type="SAM" id="MobiDB-lite"/>
    </source>
</evidence>
<feature type="compositionally biased region" description="Basic and acidic residues" evidence="1">
    <location>
        <begin position="9"/>
        <end position="34"/>
    </location>
</feature>
<name>A0ABP1RH20_9HEXA</name>
<protein>
    <submittedName>
        <fullName evidence="2">Uncharacterized protein</fullName>
    </submittedName>
</protein>
<dbReference type="EMBL" id="CAXLJM020000074">
    <property type="protein sequence ID" value="CAL8128099.1"/>
    <property type="molecule type" value="Genomic_DNA"/>
</dbReference>
<organism evidence="2 3">
    <name type="scientific">Orchesella dallaii</name>
    <dbReference type="NCBI Taxonomy" id="48710"/>
    <lineage>
        <taxon>Eukaryota</taxon>
        <taxon>Metazoa</taxon>
        <taxon>Ecdysozoa</taxon>
        <taxon>Arthropoda</taxon>
        <taxon>Hexapoda</taxon>
        <taxon>Collembola</taxon>
        <taxon>Entomobryomorpha</taxon>
        <taxon>Entomobryoidea</taxon>
        <taxon>Orchesellidae</taxon>
        <taxon>Orchesellinae</taxon>
        <taxon>Orchesella</taxon>
    </lineage>
</organism>
<dbReference type="Proteomes" id="UP001642540">
    <property type="component" value="Unassembled WGS sequence"/>
</dbReference>
<feature type="compositionally biased region" description="Basic and acidic residues" evidence="1">
    <location>
        <begin position="48"/>
        <end position="59"/>
    </location>
</feature>
<accession>A0ABP1RH20</accession>
<reference evidence="2 3" key="1">
    <citation type="submission" date="2024-08" db="EMBL/GenBank/DDBJ databases">
        <authorList>
            <person name="Cucini C."/>
            <person name="Frati F."/>
        </authorList>
    </citation>
    <scope>NUCLEOTIDE SEQUENCE [LARGE SCALE GENOMIC DNA]</scope>
</reference>
<gene>
    <name evidence="2" type="ORF">ODALV1_LOCUS22086</name>
</gene>
<evidence type="ECO:0000313" key="3">
    <source>
        <dbReference type="Proteomes" id="UP001642540"/>
    </source>
</evidence>
<keyword evidence="3" id="KW-1185">Reference proteome</keyword>
<sequence length="59" mass="6742">STMQKIKKEKRERSKEKEKQRKPMENKVPEEGKRTSGKMNGEGAPQAEGKEAALKRNTN</sequence>
<evidence type="ECO:0000313" key="2">
    <source>
        <dbReference type="EMBL" id="CAL8128099.1"/>
    </source>
</evidence>
<feature type="region of interest" description="Disordered" evidence="1">
    <location>
        <begin position="1"/>
        <end position="59"/>
    </location>
</feature>
<feature type="non-terminal residue" evidence="2">
    <location>
        <position position="1"/>
    </location>
</feature>
<proteinExistence type="predicted"/>